<evidence type="ECO:0000256" key="1">
    <source>
        <dbReference type="ARBA" id="ARBA00006525"/>
    </source>
</evidence>
<dbReference type="PANTHER" id="PTHR43022">
    <property type="entry name" value="PROTEIN SMF"/>
    <property type="match status" value="1"/>
</dbReference>
<dbReference type="Proteomes" id="UP001589619">
    <property type="component" value="Unassembled WGS sequence"/>
</dbReference>
<organism evidence="4 5">
    <name type="scientific">Paenibacillus hodogayensis</name>
    <dbReference type="NCBI Taxonomy" id="279208"/>
    <lineage>
        <taxon>Bacteria</taxon>
        <taxon>Bacillati</taxon>
        <taxon>Bacillota</taxon>
        <taxon>Bacilli</taxon>
        <taxon>Bacillales</taxon>
        <taxon>Paenibacillaceae</taxon>
        <taxon>Paenibacillus</taxon>
    </lineage>
</organism>
<dbReference type="SUPFAM" id="SSF102405">
    <property type="entry name" value="MCP/YpsA-like"/>
    <property type="match status" value="1"/>
</dbReference>
<keyword evidence="5" id="KW-1185">Reference proteome</keyword>
<dbReference type="RefSeq" id="WP_344909548.1">
    <property type="nucleotide sequence ID" value="NZ_BAAAYO010000008.1"/>
</dbReference>
<sequence>MLNDRIVLFGLHELKGIGWKTIERLVAATSGALSGLLAAEPADLAGFGLKPNIAVAICDNLTEDFIVQRLELYRTKGIAVLTALDANYPPLLKEIAQPPWVLYVRGDARLLSNAAIAMVGTRSPTAYGKKMAYELGKKLADAGVCVASGLARGIDASAHRGALAGAGSTIAVLGCGADSVYPVENASLAIDIIQKGVIVTEYPIGTAIRPGLFPQRNRIISGLSLGTVVVEAAERSGSLITADQALEQSRDVFAVPGPATSPKSSGTLELIRQGAKMVARVEDILEEYPGVARTGGASGRNSAPTGFAGTGDERKLLDLLAAEPVAFDELLVLTGYEFGHLHSVLLNLILKKEIEPLPGSFYTKL</sequence>
<proteinExistence type="inferred from homology"/>
<evidence type="ECO:0000313" key="4">
    <source>
        <dbReference type="EMBL" id="MFB9754772.1"/>
    </source>
</evidence>
<dbReference type="InterPro" id="IPR036388">
    <property type="entry name" value="WH-like_DNA-bd_sf"/>
</dbReference>
<dbReference type="PANTHER" id="PTHR43022:SF1">
    <property type="entry name" value="PROTEIN SMF"/>
    <property type="match status" value="1"/>
</dbReference>
<dbReference type="InterPro" id="IPR057666">
    <property type="entry name" value="DrpA_SLOG"/>
</dbReference>
<comment type="similarity">
    <text evidence="1">Belongs to the DprA/Smf family.</text>
</comment>
<dbReference type="Pfam" id="PF17782">
    <property type="entry name" value="WHD_DprA"/>
    <property type="match status" value="1"/>
</dbReference>
<dbReference type="Gene3D" id="1.10.10.10">
    <property type="entry name" value="Winged helix-like DNA-binding domain superfamily/Winged helix DNA-binding domain"/>
    <property type="match status" value="1"/>
</dbReference>
<evidence type="ECO:0000259" key="3">
    <source>
        <dbReference type="Pfam" id="PF17782"/>
    </source>
</evidence>
<reference evidence="4 5" key="1">
    <citation type="submission" date="2024-09" db="EMBL/GenBank/DDBJ databases">
        <authorList>
            <person name="Sun Q."/>
            <person name="Mori K."/>
        </authorList>
    </citation>
    <scope>NUCLEOTIDE SEQUENCE [LARGE SCALE GENOMIC DNA]</scope>
    <source>
        <strain evidence="4 5">JCM 12520</strain>
    </source>
</reference>
<dbReference type="InterPro" id="IPR041614">
    <property type="entry name" value="DprA_WH"/>
</dbReference>
<dbReference type="Gene3D" id="3.40.50.450">
    <property type="match status" value="1"/>
</dbReference>
<evidence type="ECO:0000313" key="5">
    <source>
        <dbReference type="Proteomes" id="UP001589619"/>
    </source>
</evidence>
<name>A0ABV5W2G6_9BACL</name>
<dbReference type="Pfam" id="PF02481">
    <property type="entry name" value="DNA_processg_A"/>
    <property type="match status" value="1"/>
</dbReference>
<dbReference type="InterPro" id="IPR003488">
    <property type="entry name" value="DprA"/>
</dbReference>
<dbReference type="EMBL" id="JBHMAG010000016">
    <property type="protein sequence ID" value="MFB9754772.1"/>
    <property type="molecule type" value="Genomic_DNA"/>
</dbReference>
<comment type="caution">
    <text evidence="4">The sequence shown here is derived from an EMBL/GenBank/DDBJ whole genome shotgun (WGS) entry which is preliminary data.</text>
</comment>
<gene>
    <name evidence="4" type="primary">dprA</name>
    <name evidence="4" type="ORF">ACFFNY_24640</name>
</gene>
<dbReference type="NCBIfam" id="TIGR00732">
    <property type="entry name" value="dprA"/>
    <property type="match status" value="1"/>
</dbReference>
<feature type="domain" description="Smf/DprA SLOG" evidence="2">
    <location>
        <begin position="80"/>
        <end position="288"/>
    </location>
</feature>
<evidence type="ECO:0000259" key="2">
    <source>
        <dbReference type="Pfam" id="PF02481"/>
    </source>
</evidence>
<protein>
    <submittedName>
        <fullName evidence="4">DNA-processing protein DprA</fullName>
    </submittedName>
</protein>
<feature type="domain" description="DprA winged helix" evidence="3">
    <location>
        <begin position="303"/>
        <end position="359"/>
    </location>
</feature>
<accession>A0ABV5W2G6</accession>